<evidence type="ECO:0000313" key="1">
    <source>
        <dbReference type="EMBL" id="KKL56218.1"/>
    </source>
</evidence>
<name>A0A0F9D3A3_9ZZZZ</name>
<dbReference type="EMBL" id="LAZR01030568">
    <property type="protein sequence ID" value="KKL56218.1"/>
    <property type="molecule type" value="Genomic_DNA"/>
</dbReference>
<dbReference type="AlphaFoldDB" id="A0A0F9D3A3"/>
<comment type="caution">
    <text evidence="1">The sequence shown here is derived from an EMBL/GenBank/DDBJ whole genome shotgun (WGS) entry which is preliminary data.</text>
</comment>
<accession>A0A0F9D3A3</accession>
<reference evidence="1" key="1">
    <citation type="journal article" date="2015" name="Nature">
        <title>Complex archaea that bridge the gap between prokaryotes and eukaryotes.</title>
        <authorList>
            <person name="Spang A."/>
            <person name="Saw J.H."/>
            <person name="Jorgensen S.L."/>
            <person name="Zaremba-Niedzwiedzka K."/>
            <person name="Martijn J."/>
            <person name="Lind A.E."/>
            <person name="van Eijk R."/>
            <person name="Schleper C."/>
            <person name="Guy L."/>
            <person name="Ettema T.J."/>
        </authorList>
    </citation>
    <scope>NUCLEOTIDE SEQUENCE</scope>
</reference>
<organism evidence="1">
    <name type="scientific">marine sediment metagenome</name>
    <dbReference type="NCBI Taxonomy" id="412755"/>
    <lineage>
        <taxon>unclassified sequences</taxon>
        <taxon>metagenomes</taxon>
        <taxon>ecological metagenomes</taxon>
    </lineage>
</organism>
<sequence>MFVKFAHLSDCHLGAWRNEILNQMGLNLGKVRFSSKVLKFPLVSTI</sequence>
<gene>
    <name evidence="1" type="ORF">LCGC14_2247620</name>
</gene>
<evidence type="ECO:0008006" key="2">
    <source>
        <dbReference type="Google" id="ProtNLM"/>
    </source>
</evidence>
<proteinExistence type="predicted"/>
<protein>
    <recommendedName>
        <fullName evidence="2">Calcineurin-like phosphoesterase domain-containing protein</fullName>
    </recommendedName>
</protein>